<gene>
    <name evidence="2" type="ORF">Poly51_55730</name>
</gene>
<feature type="region of interest" description="Disordered" evidence="1">
    <location>
        <begin position="49"/>
        <end position="70"/>
    </location>
</feature>
<dbReference type="AlphaFoldDB" id="A0A5C6EBB5"/>
<reference evidence="2 3" key="1">
    <citation type="submission" date="2019-02" db="EMBL/GenBank/DDBJ databases">
        <title>Deep-cultivation of Planctomycetes and their phenomic and genomic characterization uncovers novel biology.</title>
        <authorList>
            <person name="Wiegand S."/>
            <person name="Jogler M."/>
            <person name="Boedeker C."/>
            <person name="Pinto D."/>
            <person name="Vollmers J."/>
            <person name="Rivas-Marin E."/>
            <person name="Kohn T."/>
            <person name="Peeters S.H."/>
            <person name="Heuer A."/>
            <person name="Rast P."/>
            <person name="Oberbeckmann S."/>
            <person name="Bunk B."/>
            <person name="Jeske O."/>
            <person name="Meyerdierks A."/>
            <person name="Storesund J.E."/>
            <person name="Kallscheuer N."/>
            <person name="Luecker S."/>
            <person name="Lage O.M."/>
            <person name="Pohl T."/>
            <person name="Merkel B.J."/>
            <person name="Hornburger P."/>
            <person name="Mueller R.-W."/>
            <person name="Bruemmer F."/>
            <person name="Labrenz M."/>
            <person name="Spormann A.M."/>
            <person name="Op Den Camp H."/>
            <person name="Overmann J."/>
            <person name="Amann R."/>
            <person name="Jetten M.S.M."/>
            <person name="Mascher T."/>
            <person name="Medema M.H."/>
            <person name="Devos D.P."/>
            <person name="Kaster A.-K."/>
            <person name="Ovreas L."/>
            <person name="Rohde M."/>
            <person name="Galperin M.Y."/>
            <person name="Jogler C."/>
        </authorList>
    </citation>
    <scope>NUCLEOTIDE SEQUENCE [LARGE SCALE GENOMIC DNA]</scope>
    <source>
        <strain evidence="2 3">Poly51</strain>
    </source>
</reference>
<sequence>MGRASGKQRRNVAAVGCESRKQRRDAASLDFAHVGDNCRGVIVSKTSQSSKFTRVDASSASGAPVNENRGSAPIIEHLSSARIIGHAFSAPSAEHQDRATPRAESDNGSVQRVAGVPVQANEVADHRHSVATVGYPQSCRDIG</sequence>
<dbReference type="EMBL" id="SJPW01000008">
    <property type="protein sequence ID" value="TWU46178.1"/>
    <property type="molecule type" value="Genomic_DNA"/>
</dbReference>
<protein>
    <submittedName>
        <fullName evidence="2">Uncharacterized protein</fullName>
    </submittedName>
</protein>
<feature type="region of interest" description="Disordered" evidence="1">
    <location>
        <begin position="87"/>
        <end position="110"/>
    </location>
</feature>
<proteinExistence type="predicted"/>
<evidence type="ECO:0000256" key="1">
    <source>
        <dbReference type="SAM" id="MobiDB-lite"/>
    </source>
</evidence>
<keyword evidence="3" id="KW-1185">Reference proteome</keyword>
<feature type="compositionally biased region" description="Polar residues" evidence="1">
    <location>
        <begin position="49"/>
        <end position="61"/>
    </location>
</feature>
<accession>A0A5C6EBB5</accession>
<evidence type="ECO:0000313" key="3">
    <source>
        <dbReference type="Proteomes" id="UP000318288"/>
    </source>
</evidence>
<feature type="region of interest" description="Disordered" evidence="1">
    <location>
        <begin position="1"/>
        <end position="26"/>
    </location>
</feature>
<name>A0A5C6EBB5_9BACT</name>
<comment type="caution">
    <text evidence="2">The sequence shown here is derived from an EMBL/GenBank/DDBJ whole genome shotgun (WGS) entry which is preliminary data.</text>
</comment>
<feature type="compositionally biased region" description="Basic and acidic residues" evidence="1">
    <location>
        <begin position="94"/>
        <end position="105"/>
    </location>
</feature>
<feature type="compositionally biased region" description="Basic residues" evidence="1">
    <location>
        <begin position="1"/>
        <end position="10"/>
    </location>
</feature>
<evidence type="ECO:0000313" key="2">
    <source>
        <dbReference type="EMBL" id="TWU46178.1"/>
    </source>
</evidence>
<organism evidence="2 3">
    <name type="scientific">Rubripirellula tenax</name>
    <dbReference type="NCBI Taxonomy" id="2528015"/>
    <lineage>
        <taxon>Bacteria</taxon>
        <taxon>Pseudomonadati</taxon>
        <taxon>Planctomycetota</taxon>
        <taxon>Planctomycetia</taxon>
        <taxon>Pirellulales</taxon>
        <taxon>Pirellulaceae</taxon>
        <taxon>Rubripirellula</taxon>
    </lineage>
</organism>
<dbReference type="Proteomes" id="UP000318288">
    <property type="component" value="Unassembled WGS sequence"/>
</dbReference>